<keyword evidence="2" id="KW-1185">Reference proteome</keyword>
<name>A0ACD4NVJ1_9HYPH</name>
<accession>A0ACD4NVJ1</accession>
<sequence length="241" mass="26502">MALIALGALALVGLLLPFDGRVKLAMLDEPEGVRAFFGVATDIGLSAWYVYPSAALLLFIVFTDWRGLTRVGRRRVVNLYAHAFYLFASVASAALLTQVLKTIFGRARPALFDEEGPVAFRFFQLPHLYASFPSGHSTTMGAVTMVLMLWFKPLRIPALLAGLCFAFSRVVVLAHYPSDVVAGFTIGALVALTLARWLARRGILFGYDEAARGWATLLPERAGHWRDFGVRTVLGRLRSGR</sequence>
<gene>
    <name evidence="1" type="ORF">OXU80_11295</name>
</gene>
<evidence type="ECO:0000313" key="1">
    <source>
        <dbReference type="EMBL" id="WAJ30746.1"/>
    </source>
</evidence>
<organism evidence="1 2">
    <name type="scientific">Antarcticirhabdus aurantiaca</name>
    <dbReference type="NCBI Taxonomy" id="2606717"/>
    <lineage>
        <taxon>Bacteria</taxon>
        <taxon>Pseudomonadati</taxon>
        <taxon>Pseudomonadota</taxon>
        <taxon>Alphaproteobacteria</taxon>
        <taxon>Hyphomicrobiales</taxon>
        <taxon>Aurantimonadaceae</taxon>
        <taxon>Antarcticirhabdus</taxon>
    </lineage>
</organism>
<protein>
    <submittedName>
        <fullName evidence="1">Phosphatase PAP2 family protein</fullName>
    </submittedName>
</protein>
<dbReference type="Proteomes" id="UP001163223">
    <property type="component" value="Chromosome"/>
</dbReference>
<proteinExistence type="predicted"/>
<reference evidence="1" key="1">
    <citation type="submission" date="2022-11" db="EMBL/GenBank/DDBJ databases">
        <title>beta-Carotene-producing bacterium, Jeongeuplla avenae sp. nov., alleviates the salt stress of Arabidopsis seedlings.</title>
        <authorList>
            <person name="Jiang L."/>
            <person name="Lee J."/>
        </authorList>
    </citation>
    <scope>NUCLEOTIDE SEQUENCE</scope>
    <source>
        <strain evidence="1">DY_R2A_6</strain>
    </source>
</reference>
<evidence type="ECO:0000313" key="2">
    <source>
        <dbReference type="Proteomes" id="UP001163223"/>
    </source>
</evidence>
<dbReference type="EMBL" id="CP113520">
    <property type="protein sequence ID" value="WAJ30746.1"/>
    <property type="molecule type" value="Genomic_DNA"/>
</dbReference>